<feature type="signal peptide" evidence="1">
    <location>
        <begin position="1"/>
        <end position="32"/>
    </location>
</feature>
<dbReference type="InterPro" id="IPR036758">
    <property type="entry name" value="At5g01610-like"/>
</dbReference>
<dbReference type="Gene3D" id="2.30.240.10">
    <property type="entry name" value="At5g01610-like"/>
    <property type="match status" value="1"/>
</dbReference>
<keyword evidence="3" id="KW-1185">Reference proteome</keyword>
<evidence type="ECO:0008006" key="4">
    <source>
        <dbReference type="Google" id="ProtNLM"/>
    </source>
</evidence>
<dbReference type="Proteomes" id="UP000289738">
    <property type="component" value="Chromosome A02"/>
</dbReference>
<reference evidence="2 3" key="1">
    <citation type="submission" date="2019-01" db="EMBL/GenBank/DDBJ databases">
        <title>Sequencing of cultivated peanut Arachis hypogaea provides insights into genome evolution and oil improvement.</title>
        <authorList>
            <person name="Chen X."/>
        </authorList>
    </citation>
    <scope>NUCLEOTIDE SEQUENCE [LARGE SCALE GENOMIC DNA]</scope>
    <source>
        <strain evidence="3">cv. Fuhuasheng</strain>
        <tissue evidence="2">Leaves</tissue>
    </source>
</reference>
<dbReference type="PANTHER" id="PTHR31676:SF173">
    <property type="entry name" value="DUF538 DOMAIN-CONTAINING PROTEIN"/>
    <property type="match status" value="1"/>
</dbReference>
<dbReference type="EMBL" id="SDMP01000002">
    <property type="protein sequence ID" value="RYR71661.1"/>
    <property type="molecule type" value="Genomic_DNA"/>
</dbReference>
<evidence type="ECO:0000256" key="1">
    <source>
        <dbReference type="SAM" id="SignalP"/>
    </source>
</evidence>
<proteinExistence type="predicted"/>
<feature type="chain" id="PRO_5019427434" description="DUF538 domain-containing protein" evidence="1">
    <location>
        <begin position="33"/>
        <end position="202"/>
    </location>
</feature>
<name>A0A445E886_ARAHY</name>
<dbReference type="InterPro" id="IPR007493">
    <property type="entry name" value="DUF538"/>
</dbReference>
<gene>
    <name evidence="2" type="ORF">Ahy_A02g005888</name>
</gene>
<accession>A0A445E886</accession>
<dbReference type="SUPFAM" id="SSF141562">
    <property type="entry name" value="At5g01610-like"/>
    <property type="match status" value="1"/>
</dbReference>
<dbReference type="Pfam" id="PF04398">
    <property type="entry name" value="DUF538"/>
    <property type="match status" value="1"/>
</dbReference>
<comment type="caution">
    <text evidence="2">The sequence shown here is derived from an EMBL/GenBank/DDBJ whole genome shotgun (WGS) entry which is preliminary data.</text>
</comment>
<evidence type="ECO:0000313" key="2">
    <source>
        <dbReference type="EMBL" id="RYR71661.1"/>
    </source>
</evidence>
<dbReference type="STRING" id="3818.A0A445E886"/>
<protein>
    <recommendedName>
        <fullName evidence="4">DUF538 domain-containing protein</fullName>
    </recommendedName>
</protein>
<evidence type="ECO:0000313" key="3">
    <source>
        <dbReference type="Proteomes" id="UP000289738"/>
    </source>
</evidence>
<sequence length="202" mass="22351">MGTINFQAKPISRNLIFLTTLILIFISTPSLSSNEENTTTLTAYDVLQKFNFPIGLLPNGVLSYELDPSTGNFKAYLDGTCTFKIESYDLNYKSTITGVITKNKISNLSGIQVKVLFLWLNIVSVTRVDDELQFSVGIASADFAVSNFYESPTCGCGFDCVNLANKLRDPKLMITWVSTFQVLGLGGKIWLDSMVMFVSNSF</sequence>
<organism evidence="2 3">
    <name type="scientific">Arachis hypogaea</name>
    <name type="common">Peanut</name>
    <dbReference type="NCBI Taxonomy" id="3818"/>
    <lineage>
        <taxon>Eukaryota</taxon>
        <taxon>Viridiplantae</taxon>
        <taxon>Streptophyta</taxon>
        <taxon>Embryophyta</taxon>
        <taxon>Tracheophyta</taxon>
        <taxon>Spermatophyta</taxon>
        <taxon>Magnoliopsida</taxon>
        <taxon>eudicotyledons</taxon>
        <taxon>Gunneridae</taxon>
        <taxon>Pentapetalae</taxon>
        <taxon>rosids</taxon>
        <taxon>fabids</taxon>
        <taxon>Fabales</taxon>
        <taxon>Fabaceae</taxon>
        <taxon>Papilionoideae</taxon>
        <taxon>50 kb inversion clade</taxon>
        <taxon>dalbergioids sensu lato</taxon>
        <taxon>Dalbergieae</taxon>
        <taxon>Pterocarpus clade</taxon>
        <taxon>Arachis</taxon>
    </lineage>
</organism>
<keyword evidence="1" id="KW-0732">Signal</keyword>
<dbReference type="AlphaFoldDB" id="A0A445E886"/>
<dbReference type="PANTHER" id="PTHR31676">
    <property type="entry name" value="T31J12.3 PROTEIN-RELATED"/>
    <property type="match status" value="1"/>
</dbReference>